<dbReference type="AlphaFoldDB" id="A0A4R4FG32"/>
<dbReference type="RefSeq" id="WP_132275543.1">
    <property type="nucleotide sequence ID" value="NZ_JAOBST010000020.1"/>
</dbReference>
<accession>A0A4R4FG32</accession>
<keyword evidence="2" id="KW-1185">Reference proteome</keyword>
<sequence>MQVIFSAPENLQVIELLTDAGDKFGELPGWTVYGGVMLNGQIKTAILTKEPDVTAERITAAQAAALEAKTLAEETAGNLNAAVTELTMAMAGGVA</sequence>
<comment type="caution">
    <text evidence="1">The sequence shown here is derived from an EMBL/GenBank/DDBJ whole genome shotgun (WGS) entry which is preliminary data.</text>
</comment>
<dbReference type="EMBL" id="SMMX01000003">
    <property type="protein sequence ID" value="TDA22587.1"/>
    <property type="molecule type" value="Genomic_DNA"/>
</dbReference>
<dbReference type="Proteomes" id="UP000295710">
    <property type="component" value="Unassembled WGS sequence"/>
</dbReference>
<protein>
    <submittedName>
        <fullName evidence="1">Uncharacterized protein</fullName>
    </submittedName>
</protein>
<reference evidence="1 2" key="1">
    <citation type="journal article" date="2016" name="Nat. Microbiol.">
        <title>The Mouse Intestinal Bacterial Collection (miBC) provides host-specific insight into cultured diversity and functional potential of the gut microbiota.</title>
        <authorList>
            <person name="Lagkouvardos I."/>
            <person name="Pukall R."/>
            <person name="Abt B."/>
            <person name="Foesel B.U."/>
            <person name="Meier-Kolthoff J.P."/>
            <person name="Kumar N."/>
            <person name="Bresciani A."/>
            <person name="Martinez I."/>
            <person name="Just S."/>
            <person name="Ziegler C."/>
            <person name="Brugiroux S."/>
            <person name="Garzetti D."/>
            <person name="Wenning M."/>
            <person name="Bui T.P."/>
            <person name="Wang J."/>
            <person name="Hugenholtz F."/>
            <person name="Plugge C.M."/>
            <person name="Peterson D.A."/>
            <person name="Hornef M.W."/>
            <person name="Baines J.F."/>
            <person name="Smidt H."/>
            <person name="Walter J."/>
            <person name="Kristiansen K."/>
            <person name="Nielsen H.B."/>
            <person name="Haller D."/>
            <person name="Overmann J."/>
            <person name="Stecher B."/>
            <person name="Clavel T."/>
        </authorList>
    </citation>
    <scope>NUCLEOTIDE SEQUENCE [LARGE SCALE GENOMIC DNA]</scope>
    <source>
        <strain evidence="1 2">DSM 28560</strain>
    </source>
</reference>
<proteinExistence type="predicted"/>
<organism evidence="1 2">
    <name type="scientific">Extibacter muris</name>
    <dbReference type="NCBI Taxonomy" id="1796622"/>
    <lineage>
        <taxon>Bacteria</taxon>
        <taxon>Bacillati</taxon>
        <taxon>Bacillota</taxon>
        <taxon>Clostridia</taxon>
        <taxon>Lachnospirales</taxon>
        <taxon>Lachnospiraceae</taxon>
        <taxon>Extibacter</taxon>
    </lineage>
</organism>
<gene>
    <name evidence="1" type="ORF">E1963_04000</name>
</gene>
<evidence type="ECO:0000313" key="1">
    <source>
        <dbReference type="EMBL" id="TDA22587.1"/>
    </source>
</evidence>
<evidence type="ECO:0000313" key="2">
    <source>
        <dbReference type="Proteomes" id="UP000295710"/>
    </source>
</evidence>
<name>A0A4R4FG32_9FIRM</name>